<keyword evidence="6" id="KW-1185">Reference proteome</keyword>
<accession>A0A1E3PZB7</accession>
<evidence type="ECO:0000313" key="5">
    <source>
        <dbReference type="EMBL" id="ODQ70252.1"/>
    </source>
</evidence>
<dbReference type="AlphaFoldDB" id="A0A1E3PZB7"/>
<organism evidence="5 6">
    <name type="scientific">Lipomyces starkeyi NRRL Y-11557</name>
    <dbReference type="NCBI Taxonomy" id="675824"/>
    <lineage>
        <taxon>Eukaryota</taxon>
        <taxon>Fungi</taxon>
        <taxon>Dikarya</taxon>
        <taxon>Ascomycota</taxon>
        <taxon>Saccharomycotina</taxon>
        <taxon>Lipomycetes</taxon>
        <taxon>Lipomycetales</taxon>
        <taxon>Lipomycetaceae</taxon>
        <taxon>Lipomyces</taxon>
    </lineage>
</organism>
<keyword evidence="2" id="KW-0274">FAD</keyword>
<dbReference type="InterPro" id="IPR036188">
    <property type="entry name" value="FAD/NAD-bd_sf"/>
</dbReference>
<dbReference type="GO" id="GO:0016491">
    <property type="term" value="F:oxidoreductase activity"/>
    <property type="evidence" value="ECO:0007669"/>
    <property type="project" value="UniProtKB-KW"/>
</dbReference>
<evidence type="ECO:0000256" key="2">
    <source>
        <dbReference type="ARBA" id="ARBA00022827"/>
    </source>
</evidence>
<evidence type="ECO:0000259" key="4">
    <source>
        <dbReference type="Pfam" id="PF01494"/>
    </source>
</evidence>
<dbReference type="InterPro" id="IPR002938">
    <property type="entry name" value="FAD-bd"/>
</dbReference>
<dbReference type="SUPFAM" id="SSF51905">
    <property type="entry name" value="FAD/NAD(P)-binding domain"/>
    <property type="match status" value="1"/>
</dbReference>
<keyword evidence="1" id="KW-0285">Flavoprotein</keyword>
<reference evidence="5 6" key="1">
    <citation type="journal article" date="2016" name="Proc. Natl. Acad. Sci. U.S.A.">
        <title>Comparative genomics of biotechnologically important yeasts.</title>
        <authorList>
            <person name="Riley R."/>
            <person name="Haridas S."/>
            <person name="Wolfe K.H."/>
            <person name="Lopes M.R."/>
            <person name="Hittinger C.T."/>
            <person name="Goeker M."/>
            <person name="Salamov A.A."/>
            <person name="Wisecaver J.H."/>
            <person name="Long T.M."/>
            <person name="Calvey C.H."/>
            <person name="Aerts A.L."/>
            <person name="Barry K.W."/>
            <person name="Choi C."/>
            <person name="Clum A."/>
            <person name="Coughlan A.Y."/>
            <person name="Deshpande S."/>
            <person name="Douglass A.P."/>
            <person name="Hanson S.J."/>
            <person name="Klenk H.-P."/>
            <person name="LaButti K.M."/>
            <person name="Lapidus A."/>
            <person name="Lindquist E.A."/>
            <person name="Lipzen A.M."/>
            <person name="Meier-Kolthoff J.P."/>
            <person name="Ohm R.A."/>
            <person name="Otillar R.P."/>
            <person name="Pangilinan J.L."/>
            <person name="Peng Y."/>
            <person name="Rokas A."/>
            <person name="Rosa C.A."/>
            <person name="Scheuner C."/>
            <person name="Sibirny A.A."/>
            <person name="Slot J.C."/>
            <person name="Stielow J.B."/>
            <person name="Sun H."/>
            <person name="Kurtzman C.P."/>
            <person name="Blackwell M."/>
            <person name="Grigoriev I.V."/>
            <person name="Jeffries T.W."/>
        </authorList>
    </citation>
    <scope>NUCLEOTIDE SEQUENCE [LARGE SCALE GENOMIC DNA]</scope>
    <source>
        <strain evidence="5 6">NRRL Y-11557</strain>
    </source>
</reference>
<dbReference type="Pfam" id="PF01494">
    <property type="entry name" value="FAD_binding_3"/>
    <property type="match status" value="1"/>
</dbReference>
<gene>
    <name evidence="5" type="ORF">LIPSTDRAFT_107393</name>
</gene>
<dbReference type="Proteomes" id="UP000094385">
    <property type="component" value="Unassembled WGS sequence"/>
</dbReference>
<protein>
    <recommendedName>
        <fullName evidence="4">FAD-binding domain-containing protein</fullName>
    </recommendedName>
</protein>
<proteinExistence type="predicted"/>
<dbReference type="EMBL" id="KV454301">
    <property type="protein sequence ID" value="ODQ70252.1"/>
    <property type="molecule type" value="Genomic_DNA"/>
</dbReference>
<dbReference type="OrthoDB" id="655030at2759"/>
<name>A0A1E3PZB7_LIPST</name>
<dbReference type="STRING" id="675824.A0A1E3PZB7"/>
<evidence type="ECO:0000256" key="1">
    <source>
        <dbReference type="ARBA" id="ARBA00022630"/>
    </source>
</evidence>
<keyword evidence="3" id="KW-0560">Oxidoreductase</keyword>
<dbReference type="GO" id="GO:0071949">
    <property type="term" value="F:FAD binding"/>
    <property type="evidence" value="ECO:0007669"/>
    <property type="project" value="InterPro"/>
</dbReference>
<evidence type="ECO:0000256" key="3">
    <source>
        <dbReference type="ARBA" id="ARBA00023002"/>
    </source>
</evidence>
<sequence length="64" mass="6885">MDKEAFPHTGGNQNHVSVVFIGDSNHAVSPSAGNGANMALKDGWSLQSNLQITFSHREYRSSSP</sequence>
<dbReference type="Gene3D" id="3.50.50.60">
    <property type="entry name" value="FAD/NAD(P)-binding domain"/>
    <property type="match status" value="1"/>
</dbReference>
<evidence type="ECO:0000313" key="6">
    <source>
        <dbReference type="Proteomes" id="UP000094385"/>
    </source>
</evidence>
<feature type="domain" description="FAD-binding" evidence="4">
    <location>
        <begin position="18"/>
        <end position="51"/>
    </location>
</feature>